<gene>
    <name evidence="1" type="ORF">HCDG_01105</name>
</gene>
<protein>
    <submittedName>
        <fullName evidence="1">Uncharacterized protein</fullName>
    </submittedName>
</protein>
<dbReference type="OrthoDB" id="10366219at2759"/>
<dbReference type="VEuPathDB" id="FungiDB:HCDG_01105"/>
<dbReference type="AlphaFoldDB" id="C6H323"/>
<dbReference type="HOGENOM" id="CLU_1315071_0_0_1"/>
<evidence type="ECO:0000313" key="1">
    <source>
        <dbReference type="EMBL" id="EER45526.1"/>
    </source>
</evidence>
<dbReference type="Proteomes" id="UP000002624">
    <property type="component" value="Unassembled WGS sequence"/>
</dbReference>
<organism evidence="1 2">
    <name type="scientific">Ajellomyces capsulatus (strain H143)</name>
    <name type="common">Darling's disease fungus</name>
    <name type="synonym">Histoplasma capsulatum</name>
    <dbReference type="NCBI Taxonomy" id="544712"/>
    <lineage>
        <taxon>Eukaryota</taxon>
        <taxon>Fungi</taxon>
        <taxon>Dikarya</taxon>
        <taxon>Ascomycota</taxon>
        <taxon>Pezizomycotina</taxon>
        <taxon>Eurotiomycetes</taxon>
        <taxon>Eurotiomycetidae</taxon>
        <taxon>Onygenales</taxon>
        <taxon>Ajellomycetaceae</taxon>
        <taxon>Histoplasma</taxon>
    </lineage>
</organism>
<dbReference type="EMBL" id="GG692419">
    <property type="protein sequence ID" value="EER45526.1"/>
    <property type="molecule type" value="Genomic_DNA"/>
</dbReference>
<sequence length="209" mass="23673">MYLLMALLSEVIPAILPNQGSFSLHQQPKCLGEMVGIDWSSAVPANMKHTSMEEQSVVIFFSMSPGSHLLAQNLTYSIRPVGVFEFIHVFRLVENTGAKVASCIQHLPIAWAYVEEAELRWFLRTNMWEIAMSSRSPKNTAFAAQERVLDHIGQAMTLHKNGRSVGPSKETPAYLISLHCNEHGPTFLLFISRLWNYVPRKRLKGIHQR</sequence>
<name>C6H323_AJECH</name>
<proteinExistence type="predicted"/>
<reference evidence="2" key="1">
    <citation type="submission" date="2009-05" db="EMBL/GenBank/DDBJ databases">
        <title>The genome sequence of Ajellomyces capsulatus strain H143.</title>
        <authorList>
            <person name="Champion M."/>
            <person name="Cuomo C.A."/>
            <person name="Ma L.-J."/>
            <person name="Henn M.R."/>
            <person name="Sil A."/>
            <person name="Goldman B."/>
            <person name="Young S.K."/>
            <person name="Kodira C.D."/>
            <person name="Zeng Q."/>
            <person name="Koehrsen M."/>
            <person name="Alvarado L."/>
            <person name="Berlin A.M."/>
            <person name="Borenstein D."/>
            <person name="Chen Z."/>
            <person name="Engels R."/>
            <person name="Freedman E."/>
            <person name="Gellesch M."/>
            <person name="Goldberg J."/>
            <person name="Griggs A."/>
            <person name="Gujja S."/>
            <person name="Heiman D.I."/>
            <person name="Hepburn T.A."/>
            <person name="Howarth C."/>
            <person name="Jen D."/>
            <person name="Larson L."/>
            <person name="Lewis B."/>
            <person name="Mehta T."/>
            <person name="Park D."/>
            <person name="Pearson M."/>
            <person name="Roberts A."/>
            <person name="Saif S."/>
            <person name="Shea T.D."/>
            <person name="Shenoy N."/>
            <person name="Sisk P."/>
            <person name="Stolte C."/>
            <person name="Sykes S."/>
            <person name="Walk T."/>
            <person name="White J."/>
            <person name="Yandava C."/>
            <person name="Klein B."/>
            <person name="McEwen J.G."/>
            <person name="Puccia R."/>
            <person name="Goldman G.H."/>
            <person name="Felipe M.S."/>
            <person name="Nino-Vega G."/>
            <person name="San-Blas G."/>
            <person name="Taylor J.W."/>
            <person name="Mendoza L."/>
            <person name="Galagan J.E."/>
            <person name="Nusbaum C."/>
            <person name="Birren B.W."/>
        </authorList>
    </citation>
    <scope>NUCLEOTIDE SEQUENCE [LARGE SCALE GENOMIC DNA]</scope>
    <source>
        <strain evidence="2">H143</strain>
    </source>
</reference>
<accession>C6H323</accession>
<evidence type="ECO:0000313" key="2">
    <source>
        <dbReference type="Proteomes" id="UP000002624"/>
    </source>
</evidence>